<keyword evidence="4" id="KW-1185">Reference proteome</keyword>
<proteinExistence type="predicted"/>
<dbReference type="AlphaFoldDB" id="A0AAV9DKZ9"/>
<sequence>MAEGAKVRVVRCPKCEKLLPVLDDFTVYRCGGCDATLQAKKQSSAMDALVEISDAEKVKSCENSQSCSEEGEDSETIARVLRRSSEVRRRPHQKN</sequence>
<reference evidence="3" key="2">
    <citation type="submission" date="2023-06" db="EMBL/GenBank/DDBJ databases">
        <authorList>
            <person name="Ma L."/>
            <person name="Liu K.-W."/>
            <person name="Li Z."/>
            <person name="Hsiao Y.-Y."/>
            <person name="Qi Y."/>
            <person name="Fu T."/>
            <person name="Tang G."/>
            <person name="Zhang D."/>
            <person name="Sun W.-H."/>
            <person name="Liu D.-K."/>
            <person name="Li Y."/>
            <person name="Chen G.-Z."/>
            <person name="Liu X.-D."/>
            <person name="Liao X.-Y."/>
            <person name="Jiang Y.-T."/>
            <person name="Yu X."/>
            <person name="Hao Y."/>
            <person name="Huang J."/>
            <person name="Zhao X.-W."/>
            <person name="Ke S."/>
            <person name="Chen Y.-Y."/>
            <person name="Wu W.-L."/>
            <person name="Hsu J.-L."/>
            <person name="Lin Y.-F."/>
            <person name="Huang M.-D."/>
            <person name="Li C.-Y."/>
            <person name="Huang L."/>
            <person name="Wang Z.-W."/>
            <person name="Zhao X."/>
            <person name="Zhong W.-Y."/>
            <person name="Peng D.-H."/>
            <person name="Ahmad S."/>
            <person name="Lan S."/>
            <person name="Zhang J.-S."/>
            <person name="Tsai W.-C."/>
            <person name="Van De Peer Y."/>
            <person name="Liu Z.-J."/>
        </authorList>
    </citation>
    <scope>NUCLEOTIDE SEQUENCE</scope>
    <source>
        <strain evidence="3">CP</strain>
        <tissue evidence="3">Leaves</tissue>
    </source>
</reference>
<evidence type="ECO:0000313" key="3">
    <source>
        <dbReference type="EMBL" id="KAK1301606.1"/>
    </source>
</evidence>
<dbReference type="Proteomes" id="UP001180020">
    <property type="component" value="Unassembled WGS sequence"/>
</dbReference>
<feature type="region of interest" description="Disordered" evidence="1">
    <location>
        <begin position="63"/>
        <end position="95"/>
    </location>
</feature>
<dbReference type="GO" id="GO:1900150">
    <property type="term" value="P:regulation of defense response to fungus"/>
    <property type="evidence" value="ECO:0007669"/>
    <property type="project" value="InterPro"/>
</dbReference>
<feature type="domain" description="Enhanced disease resistance 4-like N-terminal" evidence="2">
    <location>
        <begin position="6"/>
        <end position="39"/>
    </location>
</feature>
<protein>
    <recommendedName>
        <fullName evidence="2">Enhanced disease resistance 4-like N-terminal domain-containing protein</fullName>
    </recommendedName>
</protein>
<accession>A0AAV9DKZ9</accession>
<reference evidence="3" key="1">
    <citation type="journal article" date="2023" name="Nat. Commun.">
        <title>Diploid and tetraploid genomes of Acorus and the evolution of monocots.</title>
        <authorList>
            <person name="Ma L."/>
            <person name="Liu K.W."/>
            <person name="Li Z."/>
            <person name="Hsiao Y.Y."/>
            <person name="Qi Y."/>
            <person name="Fu T."/>
            <person name="Tang G.D."/>
            <person name="Zhang D."/>
            <person name="Sun W.H."/>
            <person name="Liu D.K."/>
            <person name="Li Y."/>
            <person name="Chen G.Z."/>
            <person name="Liu X.D."/>
            <person name="Liao X.Y."/>
            <person name="Jiang Y.T."/>
            <person name="Yu X."/>
            <person name="Hao Y."/>
            <person name="Huang J."/>
            <person name="Zhao X.W."/>
            <person name="Ke S."/>
            <person name="Chen Y.Y."/>
            <person name="Wu W.L."/>
            <person name="Hsu J.L."/>
            <person name="Lin Y.F."/>
            <person name="Huang M.D."/>
            <person name="Li C.Y."/>
            <person name="Huang L."/>
            <person name="Wang Z.W."/>
            <person name="Zhao X."/>
            <person name="Zhong W.Y."/>
            <person name="Peng D.H."/>
            <person name="Ahmad S."/>
            <person name="Lan S."/>
            <person name="Zhang J.S."/>
            <person name="Tsai W.C."/>
            <person name="Van de Peer Y."/>
            <person name="Liu Z.J."/>
        </authorList>
    </citation>
    <scope>NUCLEOTIDE SEQUENCE</scope>
    <source>
        <strain evidence="3">CP</strain>
    </source>
</reference>
<organism evidence="3 4">
    <name type="scientific">Acorus calamus</name>
    <name type="common">Sweet flag</name>
    <dbReference type="NCBI Taxonomy" id="4465"/>
    <lineage>
        <taxon>Eukaryota</taxon>
        <taxon>Viridiplantae</taxon>
        <taxon>Streptophyta</taxon>
        <taxon>Embryophyta</taxon>
        <taxon>Tracheophyta</taxon>
        <taxon>Spermatophyta</taxon>
        <taxon>Magnoliopsida</taxon>
        <taxon>Liliopsida</taxon>
        <taxon>Acoraceae</taxon>
        <taxon>Acorus</taxon>
    </lineage>
</organism>
<dbReference type="InterPro" id="IPR040244">
    <property type="entry name" value="EDR4-like"/>
</dbReference>
<dbReference type="Pfam" id="PF22910">
    <property type="entry name" value="EDR4-like_1st"/>
    <property type="match status" value="1"/>
</dbReference>
<dbReference type="EMBL" id="JAUJYO010000012">
    <property type="protein sequence ID" value="KAK1301606.1"/>
    <property type="molecule type" value="Genomic_DNA"/>
</dbReference>
<gene>
    <name evidence="3" type="primary">Y-1</name>
    <name evidence="3" type="ORF">QJS10_CPB12g01150</name>
</gene>
<dbReference type="PANTHER" id="PTHR31105">
    <property type="entry name" value="EXTRA-LARGE G-PROTEIN-LIKE"/>
    <property type="match status" value="1"/>
</dbReference>
<name>A0AAV9DKZ9_ACOCL</name>
<evidence type="ECO:0000259" key="2">
    <source>
        <dbReference type="Pfam" id="PF22910"/>
    </source>
</evidence>
<evidence type="ECO:0000313" key="4">
    <source>
        <dbReference type="Proteomes" id="UP001180020"/>
    </source>
</evidence>
<dbReference type="PANTHER" id="PTHR31105:SF42">
    <property type="entry name" value="OS02G0258300 PROTEIN"/>
    <property type="match status" value="1"/>
</dbReference>
<comment type="caution">
    <text evidence="3">The sequence shown here is derived from an EMBL/GenBank/DDBJ whole genome shotgun (WGS) entry which is preliminary data.</text>
</comment>
<evidence type="ECO:0000256" key="1">
    <source>
        <dbReference type="SAM" id="MobiDB-lite"/>
    </source>
</evidence>
<dbReference type="InterPro" id="IPR055126">
    <property type="entry name" value="EDR4-like_N"/>
</dbReference>